<dbReference type="EMBL" id="QHJQ01000006">
    <property type="protein sequence ID" value="PXA03982.1"/>
    <property type="molecule type" value="Genomic_DNA"/>
</dbReference>
<keyword evidence="12" id="KW-1185">Reference proteome</keyword>
<keyword evidence="6 8" id="KW-0808">Transferase</keyword>
<dbReference type="OrthoDB" id="9808590at2"/>
<comment type="function">
    <text evidence="2 8">Synthesizes alpha-1,4-glucan chains using ADP-glucose.</text>
</comment>
<evidence type="ECO:0000256" key="4">
    <source>
        <dbReference type="ARBA" id="ARBA00010281"/>
    </source>
</evidence>
<dbReference type="UniPathway" id="UPA00164"/>
<comment type="pathway">
    <text evidence="3 8">Glycan biosynthesis; glycogen biosynthesis.</text>
</comment>
<dbReference type="GO" id="GO:0005829">
    <property type="term" value="C:cytosol"/>
    <property type="evidence" value="ECO:0007669"/>
    <property type="project" value="TreeGrafter"/>
</dbReference>
<dbReference type="NCBIfam" id="TIGR02095">
    <property type="entry name" value="glgA"/>
    <property type="match status" value="1"/>
</dbReference>
<dbReference type="InterPro" id="IPR011835">
    <property type="entry name" value="GS/SS"/>
</dbReference>
<sequence length="491" mass="54124">MKGRLKVLMVAPELAPLIKVGGLADVVGALSKALAAKGHDVRIVIPKYAGLRHDETEQPLDQPLVVHLGDHEAYARVWEMPLPESRATCYLLEHDEFFNRASVYTGPSGNEKDNGRRFTFLSRAAIDLCYHLDWMPDVVHCHDWATGLVPVYLNTNERDAPMGCAASLMTVHNMQHQGWFPPDLMAYAGLPASVYRPDGLESGGELNMLKGGIYHSTKITTVSPTYAKEIQAPDGGCGLHDLLRYRAGDLIGVINGVDYSEWDPGTDKLLPHNYSLKDMSGKAACKQALQEAFSLKVDPHVPVFTVVSRLVDQKGLDLLAAIGDRLMQTMQIQIAILGTGDPALEHLFRDLAARHPGRFAAYTGFNNQLAHLVPAGADFLLMPSRFEPCGLSQLYSMIYGAPPVVRATGGLIDTVEQYIEGEGKGTGFLFHDATPDALYDTIGWACSTYYDRPDDFRQLQLNGMSRNYGWDESAAKYEQIYRWAIEARLGG</sequence>
<evidence type="ECO:0000256" key="6">
    <source>
        <dbReference type="ARBA" id="ARBA00022679"/>
    </source>
</evidence>
<feature type="binding site" evidence="8">
    <location>
        <position position="19"/>
    </location>
    <ligand>
        <name>ADP-alpha-D-glucose</name>
        <dbReference type="ChEBI" id="CHEBI:57498"/>
    </ligand>
</feature>
<accession>A0A317ZGG5</accession>
<dbReference type="InterPro" id="IPR013534">
    <property type="entry name" value="Starch_synth_cat_dom"/>
</dbReference>
<dbReference type="NCBIfam" id="NF001899">
    <property type="entry name" value="PRK00654.1-2"/>
    <property type="match status" value="1"/>
</dbReference>
<evidence type="ECO:0000256" key="3">
    <source>
        <dbReference type="ARBA" id="ARBA00004964"/>
    </source>
</evidence>
<name>A0A317ZGG5_9BACT</name>
<comment type="similarity">
    <text evidence="4 8">Belongs to the glycosyltransferase 1 family. Bacterial/plant glycogen synthase subfamily.</text>
</comment>
<feature type="domain" description="Starch synthase catalytic" evidence="10">
    <location>
        <begin position="6"/>
        <end position="244"/>
    </location>
</feature>
<keyword evidence="7 8" id="KW-0320">Glycogen biosynthesis</keyword>
<evidence type="ECO:0000256" key="8">
    <source>
        <dbReference type="HAMAP-Rule" id="MF_00484"/>
    </source>
</evidence>
<dbReference type="Gene3D" id="3.40.50.2000">
    <property type="entry name" value="Glycogen Phosphorylase B"/>
    <property type="match status" value="2"/>
</dbReference>
<evidence type="ECO:0000256" key="1">
    <source>
        <dbReference type="ARBA" id="ARBA00001478"/>
    </source>
</evidence>
<dbReference type="Pfam" id="PF00534">
    <property type="entry name" value="Glycos_transf_1"/>
    <property type="match status" value="1"/>
</dbReference>
<dbReference type="EC" id="2.4.1.21" evidence="8"/>
<feature type="domain" description="Glycosyl transferase family 1" evidence="9">
    <location>
        <begin position="295"/>
        <end position="446"/>
    </location>
</feature>
<gene>
    <name evidence="8" type="primary">glgA</name>
    <name evidence="11" type="ORF">DDZ13_09825</name>
</gene>
<dbReference type="SUPFAM" id="SSF53756">
    <property type="entry name" value="UDP-Glycosyltransferase/glycogen phosphorylase"/>
    <property type="match status" value="1"/>
</dbReference>
<dbReference type="FunCoup" id="A0A317ZGG5">
    <property type="interactions" value="247"/>
</dbReference>
<evidence type="ECO:0000256" key="5">
    <source>
        <dbReference type="ARBA" id="ARBA00022676"/>
    </source>
</evidence>
<dbReference type="AlphaFoldDB" id="A0A317ZGG5"/>
<keyword evidence="5 8" id="KW-0328">Glycosyltransferase</keyword>
<proteinExistence type="inferred from homology"/>
<dbReference type="Proteomes" id="UP000247099">
    <property type="component" value="Unassembled WGS sequence"/>
</dbReference>
<organism evidence="11 12">
    <name type="scientific">Coraliomargarita sinensis</name>
    <dbReference type="NCBI Taxonomy" id="2174842"/>
    <lineage>
        <taxon>Bacteria</taxon>
        <taxon>Pseudomonadati</taxon>
        <taxon>Verrucomicrobiota</taxon>
        <taxon>Opitutia</taxon>
        <taxon>Puniceicoccales</taxon>
        <taxon>Coraliomargaritaceae</taxon>
        <taxon>Coraliomargarita</taxon>
    </lineage>
</organism>
<dbReference type="PANTHER" id="PTHR45825">
    <property type="entry name" value="GRANULE-BOUND STARCH SYNTHASE 1, CHLOROPLASTIC/AMYLOPLASTIC"/>
    <property type="match status" value="1"/>
</dbReference>
<dbReference type="GO" id="GO:0005978">
    <property type="term" value="P:glycogen biosynthetic process"/>
    <property type="evidence" value="ECO:0007669"/>
    <property type="project" value="UniProtKB-UniRule"/>
</dbReference>
<dbReference type="Pfam" id="PF08323">
    <property type="entry name" value="Glyco_transf_5"/>
    <property type="match status" value="1"/>
</dbReference>
<dbReference type="GO" id="GO:0004373">
    <property type="term" value="F:alpha-1,4-glucan glucosyltransferase (UDP-glucose donor) activity"/>
    <property type="evidence" value="ECO:0007669"/>
    <property type="project" value="InterPro"/>
</dbReference>
<dbReference type="GO" id="GO:0009011">
    <property type="term" value="F:alpha-1,4-glucan glucosyltransferase (ADP-glucose donor) activity"/>
    <property type="evidence" value="ECO:0007669"/>
    <property type="project" value="UniProtKB-UniRule"/>
</dbReference>
<dbReference type="InterPro" id="IPR001296">
    <property type="entry name" value="Glyco_trans_1"/>
</dbReference>
<evidence type="ECO:0000259" key="9">
    <source>
        <dbReference type="Pfam" id="PF00534"/>
    </source>
</evidence>
<evidence type="ECO:0000313" key="11">
    <source>
        <dbReference type="EMBL" id="PXA03982.1"/>
    </source>
</evidence>
<evidence type="ECO:0000256" key="7">
    <source>
        <dbReference type="ARBA" id="ARBA00023056"/>
    </source>
</evidence>
<dbReference type="HAMAP" id="MF_00484">
    <property type="entry name" value="Glycogen_synth"/>
    <property type="match status" value="1"/>
</dbReference>
<comment type="caution">
    <text evidence="11">The sequence shown here is derived from an EMBL/GenBank/DDBJ whole genome shotgun (WGS) entry which is preliminary data.</text>
</comment>
<comment type="catalytic activity">
    <reaction evidence="1 8">
        <text>[(1-&gt;4)-alpha-D-glucosyl](n) + ADP-alpha-D-glucose = [(1-&gt;4)-alpha-D-glucosyl](n+1) + ADP + H(+)</text>
        <dbReference type="Rhea" id="RHEA:18189"/>
        <dbReference type="Rhea" id="RHEA-COMP:9584"/>
        <dbReference type="Rhea" id="RHEA-COMP:9587"/>
        <dbReference type="ChEBI" id="CHEBI:15378"/>
        <dbReference type="ChEBI" id="CHEBI:15444"/>
        <dbReference type="ChEBI" id="CHEBI:57498"/>
        <dbReference type="ChEBI" id="CHEBI:456216"/>
        <dbReference type="EC" id="2.4.1.21"/>
    </reaction>
</comment>
<dbReference type="PANTHER" id="PTHR45825:SF11">
    <property type="entry name" value="ALPHA AMYLASE DOMAIN-CONTAINING PROTEIN"/>
    <property type="match status" value="1"/>
</dbReference>
<dbReference type="InParanoid" id="A0A317ZGG5"/>
<reference evidence="11 12" key="1">
    <citation type="submission" date="2018-05" db="EMBL/GenBank/DDBJ databases">
        <title>Coraliomargarita sinensis sp. nov., isolated from a marine solar saltern.</title>
        <authorList>
            <person name="Zhou L.Y."/>
        </authorList>
    </citation>
    <scope>NUCLEOTIDE SEQUENCE [LARGE SCALE GENOMIC DNA]</scope>
    <source>
        <strain evidence="11 12">WN38</strain>
    </source>
</reference>
<evidence type="ECO:0000256" key="2">
    <source>
        <dbReference type="ARBA" id="ARBA00002764"/>
    </source>
</evidence>
<evidence type="ECO:0000313" key="12">
    <source>
        <dbReference type="Proteomes" id="UP000247099"/>
    </source>
</evidence>
<dbReference type="CDD" id="cd03791">
    <property type="entry name" value="GT5_Glycogen_synthase_DULL1-like"/>
    <property type="match status" value="1"/>
</dbReference>
<evidence type="ECO:0000259" key="10">
    <source>
        <dbReference type="Pfam" id="PF08323"/>
    </source>
</evidence>
<protein>
    <recommendedName>
        <fullName evidence="8">Glycogen synthase</fullName>
        <ecNumber evidence="8">2.4.1.21</ecNumber>
    </recommendedName>
    <alternativeName>
        <fullName evidence="8">Starch [bacterial glycogen] synthase</fullName>
    </alternativeName>
</protein>